<proteinExistence type="predicted"/>
<protein>
    <submittedName>
        <fullName evidence="1">Uncharacterized protein</fullName>
    </submittedName>
</protein>
<reference evidence="1" key="1">
    <citation type="journal article" date="2015" name="Nature">
        <title>Complex archaea that bridge the gap between prokaryotes and eukaryotes.</title>
        <authorList>
            <person name="Spang A."/>
            <person name="Saw J.H."/>
            <person name="Jorgensen S.L."/>
            <person name="Zaremba-Niedzwiedzka K."/>
            <person name="Martijn J."/>
            <person name="Lind A.E."/>
            <person name="van Eijk R."/>
            <person name="Schleper C."/>
            <person name="Guy L."/>
            <person name="Ettema T.J."/>
        </authorList>
    </citation>
    <scope>NUCLEOTIDE SEQUENCE</scope>
</reference>
<gene>
    <name evidence="1" type="ORF">LCGC14_1993370</name>
</gene>
<evidence type="ECO:0000313" key="1">
    <source>
        <dbReference type="EMBL" id="KKL81574.1"/>
    </source>
</evidence>
<sequence>MTAVVPTIVQEHHTPYTIKYGTAERRLTRIYIEVTSTATSNTIALTTYVPGISAIVGINEWLDGAANGGTANTWSGTDITMAGYAGSGVFVLDILAYY</sequence>
<comment type="caution">
    <text evidence="1">The sequence shown here is derived from an EMBL/GenBank/DDBJ whole genome shotgun (WGS) entry which is preliminary data.</text>
</comment>
<accession>A0A0F9F563</accession>
<dbReference type="AlphaFoldDB" id="A0A0F9F563"/>
<dbReference type="EMBL" id="LAZR01022522">
    <property type="protein sequence ID" value="KKL81574.1"/>
    <property type="molecule type" value="Genomic_DNA"/>
</dbReference>
<organism evidence="1">
    <name type="scientific">marine sediment metagenome</name>
    <dbReference type="NCBI Taxonomy" id="412755"/>
    <lineage>
        <taxon>unclassified sequences</taxon>
        <taxon>metagenomes</taxon>
        <taxon>ecological metagenomes</taxon>
    </lineage>
</organism>
<name>A0A0F9F563_9ZZZZ</name>